<dbReference type="NCBIfam" id="TIGR01033">
    <property type="entry name" value="YebC/PmpR family DNA-binding transcriptional regulator"/>
    <property type="match status" value="1"/>
</dbReference>
<accession>A0A1F6G9S8</accession>
<evidence type="ECO:0000256" key="4">
    <source>
        <dbReference type="ARBA" id="ARBA00023125"/>
    </source>
</evidence>
<dbReference type="GO" id="GO:0005829">
    <property type="term" value="C:cytosol"/>
    <property type="evidence" value="ECO:0007669"/>
    <property type="project" value="TreeGrafter"/>
</dbReference>
<dbReference type="InterPro" id="IPR017856">
    <property type="entry name" value="Integrase-like_N"/>
</dbReference>
<dbReference type="Gene3D" id="1.10.10.200">
    <property type="match status" value="1"/>
</dbReference>
<dbReference type="InterPro" id="IPR026564">
    <property type="entry name" value="Transcrip_reg_TACO1-like_dom3"/>
</dbReference>
<evidence type="ECO:0000259" key="7">
    <source>
        <dbReference type="Pfam" id="PF01709"/>
    </source>
</evidence>
<comment type="similarity">
    <text evidence="1 6">Belongs to the TACO1 family.</text>
</comment>
<keyword evidence="4 6" id="KW-0238">DNA-binding</keyword>
<dbReference type="Proteomes" id="UP000178449">
    <property type="component" value="Unassembled WGS sequence"/>
</dbReference>
<dbReference type="FunFam" id="1.10.10.200:FF:000002">
    <property type="entry name" value="Probable transcriptional regulatory protein CLM62_37755"/>
    <property type="match status" value="1"/>
</dbReference>
<sequence>MSGHSKWSTIKHRKGVKDAKRSKIFTKIIKELTVASRMGGEDIDANPRLRAAVASAKAANMPADNIKRAIQKGAGVGKGDDYEAITYEGYGPHQVAVIIECLTDNRNRTISNIRTIFNKNNGNIGSTNSVMYAFDRVGLIEVAKDGMEEDQLMELALEAGAQDFDPEGEDYFEITTALADLHLVQTALEAKGVVIQKSALAYVPQNRQEITDPEKAAQVMRFLEAIEDDDDVQNLFTNLDLSDEAMAGMND</sequence>
<evidence type="ECO:0000259" key="8">
    <source>
        <dbReference type="Pfam" id="PF20772"/>
    </source>
</evidence>
<keyword evidence="5 6" id="KW-0804">Transcription</keyword>
<dbReference type="InterPro" id="IPR048300">
    <property type="entry name" value="TACO1_YebC-like_2nd/3rd_dom"/>
</dbReference>
<feature type="domain" description="TACO1/YebC-like N-terminal" evidence="8">
    <location>
        <begin position="5"/>
        <end position="75"/>
    </location>
</feature>
<dbReference type="GO" id="GO:0003677">
    <property type="term" value="F:DNA binding"/>
    <property type="evidence" value="ECO:0007669"/>
    <property type="project" value="UniProtKB-UniRule"/>
</dbReference>
<dbReference type="Gene3D" id="3.30.70.980">
    <property type="match status" value="2"/>
</dbReference>
<dbReference type="Pfam" id="PF01709">
    <property type="entry name" value="Transcrip_reg"/>
    <property type="match status" value="1"/>
</dbReference>
<name>A0A1F6G9S8_9PROT</name>
<reference evidence="9 10" key="1">
    <citation type="journal article" date="2016" name="Nat. Commun.">
        <title>Thousands of microbial genomes shed light on interconnected biogeochemical processes in an aquifer system.</title>
        <authorList>
            <person name="Anantharaman K."/>
            <person name="Brown C.T."/>
            <person name="Hug L.A."/>
            <person name="Sharon I."/>
            <person name="Castelle C.J."/>
            <person name="Probst A.J."/>
            <person name="Thomas B.C."/>
            <person name="Singh A."/>
            <person name="Wilkins M.J."/>
            <person name="Karaoz U."/>
            <person name="Brodie E.L."/>
            <person name="Williams K.H."/>
            <person name="Hubbard S.S."/>
            <person name="Banfield J.F."/>
        </authorList>
    </citation>
    <scope>NUCLEOTIDE SEQUENCE [LARGE SCALE GENOMIC DNA]</scope>
</reference>
<comment type="subcellular location">
    <subcellularLocation>
        <location evidence="6">Cytoplasm</location>
    </subcellularLocation>
</comment>
<dbReference type="EMBL" id="MFNE01000033">
    <property type="protein sequence ID" value="OGG94853.1"/>
    <property type="molecule type" value="Genomic_DNA"/>
</dbReference>
<keyword evidence="3 6" id="KW-0805">Transcription regulation</keyword>
<dbReference type="NCBIfam" id="NF009044">
    <property type="entry name" value="PRK12378.1"/>
    <property type="match status" value="1"/>
</dbReference>
<evidence type="ECO:0000256" key="3">
    <source>
        <dbReference type="ARBA" id="ARBA00023015"/>
    </source>
</evidence>
<dbReference type="STRING" id="1817772.A2527_12975"/>
<feature type="domain" description="TACO1/YebC-like second and third" evidence="7">
    <location>
        <begin position="82"/>
        <end position="239"/>
    </location>
</feature>
<evidence type="ECO:0000313" key="10">
    <source>
        <dbReference type="Proteomes" id="UP000178449"/>
    </source>
</evidence>
<dbReference type="InterPro" id="IPR049083">
    <property type="entry name" value="TACO1_YebC_N"/>
</dbReference>
<evidence type="ECO:0000256" key="5">
    <source>
        <dbReference type="ARBA" id="ARBA00023163"/>
    </source>
</evidence>
<evidence type="ECO:0000256" key="2">
    <source>
        <dbReference type="ARBA" id="ARBA00022490"/>
    </source>
</evidence>
<dbReference type="AlphaFoldDB" id="A0A1F6G9S8"/>
<dbReference type="PANTHER" id="PTHR12532:SF6">
    <property type="entry name" value="TRANSCRIPTIONAL REGULATORY PROTEIN YEBC-RELATED"/>
    <property type="match status" value="1"/>
</dbReference>
<evidence type="ECO:0000256" key="6">
    <source>
        <dbReference type="HAMAP-Rule" id="MF_00693"/>
    </source>
</evidence>
<dbReference type="GO" id="GO:0006355">
    <property type="term" value="P:regulation of DNA-templated transcription"/>
    <property type="evidence" value="ECO:0007669"/>
    <property type="project" value="UniProtKB-UniRule"/>
</dbReference>
<proteinExistence type="inferred from homology"/>
<keyword evidence="2 6" id="KW-0963">Cytoplasm</keyword>
<dbReference type="NCBIfam" id="NF001030">
    <property type="entry name" value="PRK00110.1"/>
    <property type="match status" value="1"/>
</dbReference>
<dbReference type="InterPro" id="IPR029072">
    <property type="entry name" value="YebC-like"/>
</dbReference>
<protein>
    <recommendedName>
        <fullName evidence="6">Probable transcriptional regulatory protein A2527_12975</fullName>
    </recommendedName>
</protein>
<dbReference type="InterPro" id="IPR002876">
    <property type="entry name" value="Transcrip_reg_TACO1-like"/>
</dbReference>
<gene>
    <name evidence="9" type="ORF">A2527_12975</name>
</gene>
<comment type="caution">
    <text evidence="9">The sequence shown here is derived from an EMBL/GenBank/DDBJ whole genome shotgun (WGS) entry which is preliminary data.</text>
</comment>
<organism evidence="9 10">
    <name type="scientific">Candidatus Lambdaproteobacteria bacterium RIFOXYD2_FULL_50_16</name>
    <dbReference type="NCBI Taxonomy" id="1817772"/>
    <lineage>
        <taxon>Bacteria</taxon>
        <taxon>Pseudomonadati</taxon>
        <taxon>Pseudomonadota</taxon>
        <taxon>Candidatus Lambdaproteobacteria</taxon>
    </lineage>
</organism>
<dbReference type="PANTHER" id="PTHR12532">
    <property type="entry name" value="TRANSLATIONAL ACTIVATOR OF CYTOCHROME C OXIDASE 1"/>
    <property type="match status" value="1"/>
</dbReference>
<evidence type="ECO:0000313" key="9">
    <source>
        <dbReference type="EMBL" id="OGG94853.1"/>
    </source>
</evidence>
<dbReference type="Pfam" id="PF20772">
    <property type="entry name" value="TACO1_YebC_N"/>
    <property type="match status" value="1"/>
</dbReference>
<evidence type="ECO:0000256" key="1">
    <source>
        <dbReference type="ARBA" id="ARBA00008724"/>
    </source>
</evidence>
<dbReference type="SUPFAM" id="SSF75625">
    <property type="entry name" value="YebC-like"/>
    <property type="match status" value="1"/>
</dbReference>
<dbReference type="HAMAP" id="MF_00693">
    <property type="entry name" value="Transcrip_reg_TACO1"/>
    <property type="match status" value="1"/>
</dbReference>